<evidence type="ECO:0000313" key="2">
    <source>
        <dbReference type="Proteomes" id="UP000887159"/>
    </source>
</evidence>
<reference evidence="1" key="1">
    <citation type="submission" date="2020-08" db="EMBL/GenBank/DDBJ databases">
        <title>Multicomponent nature underlies the extraordinary mechanical properties of spider dragline silk.</title>
        <authorList>
            <person name="Kono N."/>
            <person name="Nakamura H."/>
            <person name="Mori M."/>
            <person name="Yoshida Y."/>
            <person name="Ohtoshi R."/>
            <person name="Malay A.D."/>
            <person name="Moran D.A.P."/>
            <person name="Tomita M."/>
            <person name="Numata K."/>
            <person name="Arakawa K."/>
        </authorList>
    </citation>
    <scope>NUCLEOTIDE SEQUENCE</scope>
</reference>
<accession>A0A8X6RTL1</accession>
<keyword evidence="2" id="KW-1185">Reference proteome</keyword>
<dbReference type="Proteomes" id="UP000887159">
    <property type="component" value="Unassembled WGS sequence"/>
</dbReference>
<comment type="caution">
    <text evidence="1">The sequence shown here is derived from an EMBL/GenBank/DDBJ whole genome shotgun (WGS) entry which is preliminary data.</text>
</comment>
<evidence type="ECO:0000313" key="1">
    <source>
        <dbReference type="EMBL" id="GFX98554.1"/>
    </source>
</evidence>
<gene>
    <name evidence="1" type="ORF">TNCV_1501321</name>
</gene>
<organism evidence="1 2">
    <name type="scientific">Trichonephila clavipes</name>
    <name type="common">Golden silk orbweaver</name>
    <name type="synonym">Nephila clavipes</name>
    <dbReference type="NCBI Taxonomy" id="2585209"/>
    <lineage>
        <taxon>Eukaryota</taxon>
        <taxon>Metazoa</taxon>
        <taxon>Ecdysozoa</taxon>
        <taxon>Arthropoda</taxon>
        <taxon>Chelicerata</taxon>
        <taxon>Arachnida</taxon>
        <taxon>Araneae</taxon>
        <taxon>Araneomorphae</taxon>
        <taxon>Entelegynae</taxon>
        <taxon>Araneoidea</taxon>
        <taxon>Nephilidae</taxon>
        <taxon>Trichonephila</taxon>
    </lineage>
</organism>
<protein>
    <submittedName>
        <fullName evidence="1">Uncharacterized protein</fullName>
    </submittedName>
</protein>
<proteinExistence type="predicted"/>
<sequence>MFSWGTGRRRFHQVTESLPCKPSIKPLHIRTEESSNVLPLAQCGSLESGMPAQVSSFSLDPGSKILDPPSIALGQLCSAAASRDSFTQRITVRGKHFKLLTSFPILNITPSITDKKKVVVH</sequence>
<name>A0A8X6RTL1_TRICX</name>
<dbReference type="EMBL" id="BMAU01021203">
    <property type="protein sequence ID" value="GFX98554.1"/>
    <property type="molecule type" value="Genomic_DNA"/>
</dbReference>
<dbReference type="AlphaFoldDB" id="A0A8X6RTL1"/>